<keyword evidence="1" id="KW-1133">Transmembrane helix</keyword>
<dbReference type="AlphaFoldDB" id="A0A543PR52"/>
<dbReference type="PANTHER" id="PTHR43433:SF5">
    <property type="entry name" value="AB HYDROLASE-1 DOMAIN-CONTAINING PROTEIN"/>
    <property type="match status" value="1"/>
</dbReference>
<dbReference type="Gene3D" id="3.40.50.1820">
    <property type="entry name" value="alpha/beta hydrolase"/>
    <property type="match status" value="1"/>
</dbReference>
<sequence length="471" mass="48476">MNGAAADGRVRAGYAANDLTRPSSVTVQRAPRTRRSLAVIVAGSFATGGVVALMLAAAPLIPAEEPRMAGAALIGFAVGWAMLALLTTRFTDHPQRWACAPAVFMGLGGLLLTGGGRGASAVLDWVWPPTLLALVVWMVLQVRRHLPGPSRRWLMLPMLGVLALASVGGAYQTVGAALAARANPAPGQLVDVGGHRLHLRCTGSGSPTVVVQTGGGEFSSNWAWISPAVARDTRVCVYDRAGRGWSEPAGAPQDGATVATELHTLLQRAHVPGPYVLAGHSFGGLYTLTFAALYPDEVVGMVLVDSTAPAGPSHGVVVPSSDSGSYDLTARLSALAAASARVGLTRLYAPVEAGSLPPRARDEVRASIGRSETLESTIDEYAQAGTSATQASALTSFGAKPLAVLTAGSGSAPDWFGKQDRLAALSTNSQHRIIAGATHEDLIADEADAAATTQAILDVVSAVRTGEPVAR</sequence>
<evidence type="ECO:0000259" key="2">
    <source>
        <dbReference type="Pfam" id="PF00561"/>
    </source>
</evidence>
<dbReference type="InterPro" id="IPR000073">
    <property type="entry name" value="AB_hydrolase_1"/>
</dbReference>
<keyword evidence="1" id="KW-0472">Membrane</keyword>
<dbReference type="PANTHER" id="PTHR43433">
    <property type="entry name" value="HYDROLASE, ALPHA/BETA FOLD FAMILY PROTEIN"/>
    <property type="match status" value="1"/>
</dbReference>
<dbReference type="InterPro" id="IPR050471">
    <property type="entry name" value="AB_hydrolase"/>
</dbReference>
<gene>
    <name evidence="3" type="ORF">FHX52_3275</name>
</gene>
<evidence type="ECO:0000313" key="4">
    <source>
        <dbReference type="Proteomes" id="UP000320085"/>
    </source>
</evidence>
<dbReference type="SUPFAM" id="SSF53474">
    <property type="entry name" value="alpha/beta-Hydrolases"/>
    <property type="match status" value="1"/>
</dbReference>
<dbReference type="Pfam" id="PF00561">
    <property type="entry name" value="Abhydrolase_1"/>
    <property type="match status" value="1"/>
</dbReference>
<feature type="transmembrane region" description="Helical" evidence="1">
    <location>
        <begin position="98"/>
        <end position="119"/>
    </location>
</feature>
<protein>
    <submittedName>
        <fullName evidence="3">Pimeloyl-ACP methyl ester carboxylesterase</fullName>
    </submittedName>
</protein>
<name>A0A543PR52_9MICO</name>
<dbReference type="Proteomes" id="UP000320085">
    <property type="component" value="Unassembled WGS sequence"/>
</dbReference>
<feature type="transmembrane region" description="Helical" evidence="1">
    <location>
        <begin position="37"/>
        <end position="61"/>
    </location>
</feature>
<dbReference type="EMBL" id="VFQF01000002">
    <property type="protein sequence ID" value="TQN46549.1"/>
    <property type="molecule type" value="Genomic_DNA"/>
</dbReference>
<reference evidence="3 4" key="1">
    <citation type="submission" date="2019-06" db="EMBL/GenBank/DDBJ databases">
        <title>Sequencing the genomes of 1000 actinobacteria strains.</title>
        <authorList>
            <person name="Klenk H.-P."/>
        </authorList>
    </citation>
    <scope>NUCLEOTIDE SEQUENCE [LARGE SCALE GENOMIC DNA]</scope>
    <source>
        <strain evidence="3 4">DSM 21776</strain>
    </source>
</reference>
<organism evidence="3 4">
    <name type="scientific">Humibacillus xanthopallidus</name>
    <dbReference type="NCBI Taxonomy" id="412689"/>
    <lineage>
        <taxon>Bacteria</taxon>
        <taxon>Bacillati</taxon>
        <taxon>Actinomycetota</taxon>
        <taxon>Actinomycetes</taxon>
        <taxon>Micrococcales</taxon>
        <taxon>Intrasporangiaceae</taxon>
        <taxon>Humibacillus</taxon>
    </lineage>
</organism>
<proteinExistence type="predicted"/>
<keyword evidence="1" id="KW-0812">Transmembrane</keyword>
<feature type="transmembrane region" description="Helical" evidence="1">
    <location>
        <begin position="125"/>
        <end position="142"/>
    </location>
</feature>
<evidence type="ECO:0000256" key="1">
    <source>
        <dbReference type="SAM" id="Phobius"/>
    </source>
</evidence>
<accession>A0A543PR52</accession>
<dbReference type="PRINTS" id="PR00111">
    <property type="entry name" value="ABHYDROLASE"/>
</dbReference>
<dbReference type="InterPro" id="IPR029058">
    <property type="entry name" value="AB_hydrolase_fold"/>
</dbReference>
<dbReference type="OrthoDB" id="7185741at2"/>
<dbReference type="RefSeq" id="WP_141823338.1">
    <property type="nucleotide sequence ID" value="NZ_BAAAQC010000012.1"/>
</dbReference>
<comment type="caution">
    <text evidence="3">The sequence shown here is derived from an EMBL/GenBank/DDBJ whole genome shotgun (WGS) entry which is preliminary data.</text>
</comment>
<feature type="transmembrane region" description="Helical" evidence="1">
    <location>
        <begin position="154"/>
        <end position="174"/>
    </location>
</feature>
<dbReference type="GO" id="GO:0003824">
    <property type="term" value="F:catalytic activity"/>
    <property type="evidence" value="ECO:0007669"/>
    <property type="project" value="UniProtKB-ARBA"/>
</dbReference>
<feature type="transmembrane region" description="Helical" evidence="1">
    <location>
        <begin position="67"/>
        <end position="86"/>
    </location>
</feature>
<feature type="domain" description="AB hydrolase-1" evidence="2">
    <location>
        <begin position="207"/>
        <end position="443"/>
    </location>
</feature>
<evidence type="ECO:0000313" key="3">
    <source>
        <dbReference type="EMBL" id="TQN46549.1"/>
    </source>
</evidence>